<comment type="caution">
    <text evidence="1">The sequence shown here is derived from an EMBL/GenBank/DDBJ whole genome shotgun (WGS) entry which is preliminary data.</text>
</comment>
<dbReference type="Proteomes" id="UP001162992">
    <property type="component" value="Chromosome 2"/>
</dbReference>
<keyword evidence="2" id="KW-1185">Reference proteome</keyword>
<accession>A0ACC2EDF9</accession>
<reference evidence="2" key="1">
    <citation type="journal article" date="2024" name="Proc. Natl. Acad. Sci. U.S.A.">
        <title>Extraordinary preservation of gene collinearity over three hundred million years revealed in homosporous lycophytes.</title>
        <authorList>
            <person name="Li C."/>
            <person name="Wickell D."/>
            <person name="Kuo L.Y."/>
            <person name="Chen X."/>
            <person name="Nie B."/>
            <person name="Liao X."/>
            <person name="Peng D."/>
            <person name="Ji J."/>
            <person name="Jenkins J."/>
            <person name="Williams M."/>
            <person name="Shu S."/>
            <person name="Plott C."/>
            <person name="Barry K."/>
            <person name="Rajasekar S."/>
            <person name="Grimwood J."/>
            <person name="Han X."/>
            <person name="Sun S."/>
            <person name="Hou Z."/>
            <person name="He W."/>
            <person name="Dai G."/>
            <person name="Sun C."/>
            <person name="Schmutz J."/>
            <person name="Leebens-Mack J.H."/>
            <person name="Li F.W."/>
            <person name="Wang L."/>
        </authorList>
    </citation>
    <scope>NUCLEOTIDE SEQUENCE [LARGE SCALE GENOMIC DNA]</scope>
    <source>
        <strain evidence="2">cv. PW_Plant_1</strain>
    </source>
</reference>
<evidence type="ECO:0000313" key="2">
    <source>
        <dbReference type="Proteomes" id="UP001162992"/>
    </source>
</evidence>
<organism evidence="1 2">
    <name type="scientific">Diphasiastrum complanatum</name>
    <name type="common">Issler's clubmoss</name>
    <name type="synonym">Lycopodium complanatum</name>
    <dbReference type="NCBI Taxonomy" id="34168"/>
    <lineage>
        <taxon>Eukaryota</taxon>
        <taxon>Viridiplantae</taxon>
        <taxon>Streptophyta</taxon>
        <taxon>Embryophyta</taxon>
        <taxon>Tracheophyta</taxon>
        <taxon>Lycopodiopsida</taxon>
        <taxon>Lycopodiales</taxon>
        <taxon>Lycopodiaceae</taxon>
        <taxon>Lycopodioideae</taxon>
        <taxon>Diphasiastrum</taxon>
    </lineage>
</organism>
<dbReference type="EMBL" id="CM055093">
    <property type="protein sequence ID" value="KAJ7564400.1"/>
    <property type="molecule type" value="Genomic_DNA"/>
</dbReference>
<gene>
    <name evidence="1" type="ORF">O6H91_02G015600</name>
</gene>
<proteinExistence type="predicted"/>
<evidence type="ECO:0000313" key="1">
    <source>
        <dbReference type="EMBL" id="KAJ7564400.1"/>
    </source>
</evidence>
<protein>
    <submittedName>
        <fullName evidence="1">Uncharacterized protein</fullName>
    </submittedName>
</protein>
<name>A0ACC2EDF9_DIPCM</name>
<sequence>MVNERATMSVSTPTPSFHEPSVSMREVCYSCGQCGYSLNLNSSNRYVSNIGKRYFKKSRKGVLSFSSIDESRFRLLDEFKCGPYFETPASWGLYKLRTKLLCGKCGAFVGYVKENAAVSEEPSISGFNSGVSATASKKFQVQIRALQPDEAVNSLDNTEQLAVEAQVKKFQHDSPFFRDKMLNESTSVKKKVDGDSSTSR</sequence>